<dbReference type="PANTHER" id="PTHR11439:SF483">
    <property type="entry name" value="PEPTIDE SYNTHASE GLIP-LIKE, PUTATIVE (AFU_ORTHOLOGUE AFUA_3G12920)-RELATED"/>
    <property type="match status" value="1"/>
</dbReference>
<protein>
    <submittedName>
        <fullName evidence="1">Uncharacterized protein</fullName>
    </submittedName>
</protein>
<reference evidence="1 2" key="1">
    <citation type="journal article" date="2022" name="Nat. Genet.">
        <title>Improved pea reference genome and pan-genome highlight genomic features and evolutionary characteristics.</title>
        <authorList>
            <person name="Yang T."/>
            <person name="Liu R."/>
            <person name="Luo Y."/>
            <person name="Hu S."/>
            <person name="Wang D."/>
            <person name="Wang C."/>
            <person name="Pandey M.K."/>
            <person name="Ge S."/>
            <person name="Xu Q."/>
            <person name="Li N."/>
            <person name="Li G."/>
            <person name="Huang Y."/>
            <person name="Saxena R.K."/>
            <person name="Ji Y."/>
            <person name="Li M."/>
            <person name="Yan X."/>
            <person name="He Y."/>
            <person name="Liu Y."/>
            <person name="Wang X."/>
            <person name="Xiang C."/>
            <person name="Varshney R.K."/>
            <person name="Ding H."/>
            <person name="Gao S."/>
            <person name="Zong X."/>
        </authorList>
    </citation>
    <scope>NUCLEOTIDE SEQUENCE [LARGE SCALE GENOMIC DNA]</scope>
    <source>
        <strain evidence="1 2">cv. Zhongwan 6</strain>
    </source>
</reference>
<proteinExistence type="predicted"/>
<dbReference type="EMBL" id="JAMSHJ010000001">
    <property type="protein sequence ID" value="KAI5442830.1"/>
    <property type="molecule type" value="Genomic_DNA"/>
</dbReference>
<evidence type="ECO:0000313" key="2">
    <source>
        <dbReference type="Proteomes" id="UP001058974"/>
    </source>
</evidence>
<gene>
    <name evidence="1" type="ORF">KIW84_011740</name>
</gene>
<comment type="caution">
    <text evidence="1">The sequence shown here is derived from an EMBL/GenBank/DDBJ whole genome shotgun (WGS) entry which is preliminary data.</text>
</comment>
<organism evidence="1 2">
    <name type="scientific">Pisum sativum</name>
    <name type="common">Garden pea</name>
    <name type="synonym">Lathyrus oleraceus</name>
    <dbReference type="NCBI Taxonomy" id="3888"/>
    <lineage>
        <taxon>Eukaryota</taxon>
        <taxon>Viridiplantae</taxon>
        <taxon>Streptophyta</taxon>
        <taxon>Embryophyta</taxon>
        <taxon>Tracheophyta</taxon>
        <taxon>Spermatophyta</taxon>
        <taxon>Magnoliopsida</taxon>
        <taxon>eudicotyledons</taxon>
        <taxon>Gunneridae</taxon>
        <taxon>Pentapetalae</taxon>
        <taxon>rosids</taxon>
        <taxon>fabids</taxon>
        <taxon>Fabales</taxon>
        <taxon>Fabaceae</taxon>
        <taxon>Papilionoideae</taxon>
        <taxon>50 kb inversion clade</taxon>
        <taxon>NPAAA clade</taxon>
        <taxon>Hologalegina</taxon>
        <taxon>IRL clade</taxon>
        <taxon>Fabeae</taxon>
        <taxon>Lathyrus</taxon>
    </lineage>
</organism>
<dbReference type="PANTHER" id="PTHR11439">
    <property type="entry name" value="GAG-POL-RELATED RETROTRANSPOSON"/>
    <property type="match status" value="1"/>
</dbReference>
<evidence type="ECO:0000313" key="1">
    <source>
        <dbReference type="EMBL" id="KAI5442830.1"/>
    </source>
</evidence>
<dbReference type="CDD" id="cd09272">
    <property type="entry name" value="RNase_HI_RT_Ty1"/>
    <property type="match status" value="1"/>
</dbReference>
<keyword evidence="2" id="KW-1185">Reference proteome</keyword>
<sequence>MTKTKYDELVERYKARFFAKRFYQQYGMNYEENFAHVAKMTIIHTLIIVAYIRQWSCDLLEEFYMIPPGGVSHNPLELNVKYASSDGVILPDSTLYRTLAGSWMYLSITRPIIAYVVHVSLLCSSTSDADWTGDHTNYKSTKRFCIFLGDSLIFWKSKKQDIVSRSST</sequence>
<accession>A0A9D5GV49</accession>
<dbReference type="Gramene" id="Psat01G0174000-T1">
    <property type="protein sequence ID" value="KAI5442830.1"/>
    <property type="gene ID" value="KIW84_011740"/>
</dbReference>
<dbReference type="AlphaFoldDB" id="A0A9D5GV49"/>
<name>A0A9D5GV49_PEA</name>
<dbReference type="Proteomes" id="UP001058974">
    <property type="component" value="Chromosome 1"/>
</dbReference>